<sequence length="237" mass="26607">MKAKTQDREGIAPDRRIFCREAAEKGLPLTTTSRRTPYLVLSSMVASNLKWIDILNVKSLHVVGEFILLPSFTTDVDAADVVSTKAENDIDNDETVEVMRRTTISPILFFGINSTGSFALAYASTVECRFFENINWEDQRGDTIDNVKAKTQDKQEIPPGDLRLIVAAKQLRMEEFFALYQLRMEGLPLTTTSRRNQLRTLSSVPCCSSLLMLLVPSSEAHYLGTLYGAHHLLRCTT</sequence>
<accession>A0AC58S4R0</accession>
<evidence type="ECO:0000313" key="2">
    <source>
        <dbReference type="RefSeq" id="XP_075079963.1"/>
    </source>
</evidence>
<proteinExistence type="predicted"/>
<protein>
    <submittedName>
        <fullName evidence="2">Uncharacterized protein LOC142165271</fullName>
    </submittedName>
</protein>
<reference evidence="1" key="1">
    <citation type="journal article" date="2014" name="Nat. Commun.">
        <title>The tobacco genome sequence and its comparison with those of tomato and potato.</title>
        <authorList>
            <person name="Sierro N."/>
            <person name="Battey J.N."/>
            <person name="Ouadi S."/>
            <person name="Bakaher N."/>
            <person name="Bovet L."/>
            <person name="Willig A."/>
            <person name="Goepfert S."/>
            <person name="Peitsch M.C."/>
            <person name="Ivanov N.V."/>
        </authorList>
    </citation>
    <scope>NUCLEOTIDE SEQUENCE [LARGE SCALE GENOMIC DNA]</scope>
</reference>
<reference evidence="2" key="2">
    <citation type="submission" date="2025-08" db="UniProtKB">
        <authorList>
            <consortium name="RefSeq"/>
        </authorList>
    </citation>
    <scope>IDENTIFICATION</scope>
    <source>
        <tissue evidence="2">Leaf</tissue>
    </source>
</reference>
<name>A0AC58S4R0_TOBAC</name>
<organism evidence="1 2">
    <name type="scientific">Nicotiana tabacum</name>
    <name type="common">Common tobacco</name>
    <dbReference type="NCBI Taxonomy" id="4097"/>
    <lineage>
        <taxon>Eukaryota</taxon>
        <taxon>Viridiplantae</taxon>
        <taxon>Streptophyta</taxon>
        <taxon>Embryophyta</taxon>
        <taxon>Tracheophyta</taxon>
        <taxon>Spermatophyta</taxon>
        <taxon>Magnoliopsida</taxon>
        <taxon>eudicotyledons</taxon>
        <taxon>Gunneridae</taxon>
        <taxon>Pentapetalae</taxon>
        <taxon>asterids</taxon>
        <taxon>lamiids</taxon>
        <taxon>Solanales</taxon>
        <taxon>Solanaceae</taxon>
        <taxon>Nicotianoideae</taxon>
        <taxon>Nicotianeae</taxon>
        <taxon>Nicotiana</taxon>
    </lineage>
</organism>
<keyword evidence="1" id="KW-1185">Reference proteome</keyword>
<evidence type="ECO:0000313" key="1">
    <source>
        <dbReference type="Proteomes" id="UP000790787"/>
    </source>
</evidence>
<dbReference type="Proteomes" id="UP000790787">
    <property type="component" value="Chromosome 10"/>
</dbReference>
<dbReference type="RefSeq" id="XP_075079963.1">
    <property type="nucleotide sequence ID" value="XM_075223862.1"/>
</dbReference>
<gene>
    <name evidence="2" type="primary">LOC142165271</name>
</gene>